<gene>
    <name evidence="3" type="ORF">AB1207_21780</name>
</gene>
<feature type="compositionally biased region" description="Low complexity" evidence="1">
    <location>
        <begin position="60"/>
        <end position="73"/>
    </location>
</feature>
<keyword evidence="2" id="KW-1133">Transmembrane helix</keyword>
<dbReference type="Proteomes" id="UP001555826">
    <property type="component" value="Unassembled WGS sequence"/>
</dbReference>
<feature type="compositionally biased region" description="Gly residues" evidence="1">
    <location>
        <begin position="10"/>
        <end position="21"/>
    </location>
</feature>
<reference evidence="3 4" key="1">
    <citation type="submission" date="2024-07" db="EMBL/GenBank/DDBJ databases">
        <authorList>
            <person name="Thanompreechachai J."/>
            <person name="Duangmal K."/>
        </authorList>
    </citation>
    <scope>NUCLEOTIDE SEQUENCE [LARGE SCALE GENOMIC DNA]</scope>
    <source>
        <strain evidence="3 4">KCTC 19886</strain>
    </source>
</reference>
<feature type="region of interest" description="Disordered" evidence="1">
    <location>
        <begin position="1"/>
        <end position="78"/>
    </location>
</feature>
<feature type="transmembrane region" description="Helical" evidence="2">
    <location>
        <begin position="128"/>
        <end position="149"/>
    </location>
</feature>
<keyword evidence="2" id="KW-0812">Transmembrane</keyword>
<evidence type="ECO:0000313" key="3">
    <source>
        <dbReference type="EMBL" id="MEW9267384.1"/>
    </source>
</evidence>
<keyword evidence="4" id="KW-1185">Reference proteome</keyword>
<keyword evidence="2" id="KW-0472">Membrane</keyword>
<feature type="transmembrane region" description="Helical" evidence="2">
    <location>
        <begin position="169"/>
        <end position="191"/>
    </location>
</feature>
<dbReference type="Pfam" id="PF09656">
    <property type="entry name" value="PGPGW"/>
    <property type="match status" value="1"/>
</dbReference>
<dbReference type="InterPro" id="IPR019099">
    <property type="entry name" value="Uncharacterised_PGPGW_TM"/>
</dbReference>
<protein>
    <submittedName>
        <fullName evidence="3">TIGR02611 family protein</fullName>
    </submittedName>
</protein>
<dbReference type="InterPro" id="IPR013434">
    <property type="entry name" value="CHP02611"/>
</dbReference>
<sequence length="217" mass="22481">MVGAVHTQGHGTGAGADGDGPGAQPRTGDDLPGPRLPDPPRAGQAVGRQVDADVARTGSAGEAPAAGAPAARTAHQHRARRVRAALHARRELIRADARRNALYRAVVGAFGTLVVVVGLALVPLPGPGWLVVFMGLAVLGSEFSSAQRVKHFGERQLHRWVRWIAARSLAVRAALGAGTAAAVAALAWGYLAWQGLPAWTPEVVSAQLQWVPGLARG</sequence>
<name>A0ABV3PCL3_9ACTN</name>
<organism evidence="3 4">
    <name type="scientific">Kineococcus endophyticus</name>
    <dbReference type="NCBI Taxonomy" id="1181883"/>
    <lineage>
        <taxon>Bacteria</taxon>
        <taxon>Bacillati</taxon>
        <taxon>Actinomycetota</taxon>
        <taxon>Actinomycetes</taxon>
        <taxon>Kineosporiales</taxon>
        <taxon>Kineosporiaceae</taxon>
        <taxon>Kineococcus</taxon>
    </lineage>
</organism>
<dbReference type="EMBL" id="JBFNQN010000017">
    <property type="protein sequence ID" value="MEW9267384.1"/>
    <property type="molecule type" value="Genomic_DNA"/>
</dbReference>
<dbReference type="NCBIfam" id="TIGR02611">
    <property type="entry name" value="TIGR02611 family protein"/>
    <property type="match status" value="1"/>
</dbReference>
<proteinExistence type="predicted"/>
<evidence type="ECO:0000256" key="2">
    <source>
        <dbReference type="SAM" id="Phobius"/>
    </source>
</evidence>
<dbReference type="RefSeq" id="WP_367640692.1">
    <property type="nucleotide sequence ID" value="NZ_JBFNQN010000017.1"/>
</dbReference>
<accession>A0ABV3PCL3</accession>
<feature type="compositionally biased region" description="Low complexity" evidence="1">
    <location>
        <begin position="22"/>
        <end position="33"/>
    </location>
</feature>
<evidence type="ECO:0000256" key="1">
    <source>
        <dbReference type="SAM" id="MobiDB-lite"/>
    </source>
</evidence>
<comment type="caution">
    <text evidence="3">The sequence shown here is derived from an EMBL/GenBank/DDBJ whole genome shotgun (WGS) entry which is preliminary data.</text>
</comment>
<evidence type="ECO:0000313" key="4">
    <source>
        <dbReference type="Proteomes" id="UP001555826"/>
    </source>
</evidence>
<feature type="transmembrane region" description="Helical" evidence="2">
    <location>
        <begin position="101"/>
        <end position="122"/>
    </location>
</feature>